<dbReference type="RefSeq" id="WP_203703443.1">
    <property type="nucleotide sequence ID" value="NZ_BAAALU010000016.1"/>
</dbReference>
<sequence>MDRLKVDGSEVIPSAVAVQPGGTVLTGEAGWRQPNGGGGFVADPLRPGRDRAAVAGAEVAVME</sequence>
<name>A0ABQ4C3H0_9ACTN</name>
<dbReference type="EMBL" id="BONC01000022">
    <property type="protein sequence ID" value="GIF57314.1"/>
    <property type="molecule type" value="Genomic_DNA"/>
</dbReference>
<dbReference type="Proteomes" id="UP000624325">
    <property type="component" value="Unassembled WGS sequence"/>
</dbReference>
<comment type="caution">
    <text evidence="1">The sequence shown here is derived from an EMBL/GenBank/DDBJ whole genome shotgun (WGS) entry which is preliminary data.</text>
</comment>
<evidence type="ECO:0000313" key="2">
    <source>
        <dbReference type="Proteomes" id="UP000624325"/>
    </source>
</evidence>
<evidence type="ECO:0000313" key="1">
    <source>
        <dbReference type="EMBL" id="GIF57314.1"/>
    </source>
</evidence>
<protein>
    <submittedName>
        <fullName evidence="1">Uncharacterized protein</fullName>
    </submittedName>
</protein>
<gene>
    <name evidence="1" type="ORF">Air01nite_34090</name>
</gene>
<reference evidence="1 2" key="1">
    <citation type="submission" date="2021-01" db="EMBL/GenBank/DDBJ databases">
        <title>Whole genome shotgun sequence of Asanoa iriomotensis NBRC 100142.</title>
        <authorList>
            <person name="Komaki H."/>
            <person name="Tamura T."/>
        </authorList>
    </citation>
    <scope>NUCLEOTIDE SEQUENCE [LARGE SCALE GENOMIC DNA]</scope>
    <source>
        <strain evidence="1 2">NBRC 100142</strain>
    </source>
</reference>
<organism evidence="1 2">
    <name type="scientific">Asanoa iriomotensis</name>
    <dbReference type="NCBI Taxonomy" id="234613"/>
    <lineage>
        <taxon>Bacteria</taxon>
        <taxon>Bacillati</taxon>
        <taxon>Actinomycetota</taxon>
        <taxon>Actinomycetes</taxon>
        <taxon>Micromonosporales</taxon>
        <taxon>Micromonosporaceae</taxon>
        <taxon>Asanoa</taxon>
    </lineage>
</organism>
<keyword evidence="2" id="KW-1185">Reference proteome</keyword>
<proteinExistence type="predicted"/>
<accession>A0ABQ4C3H0</accession>